<dbReference type="EMBL" id="BART01006216">
    <property type="protein sequence ID" value="GAG59613.1"/>
    <property type="molecule type" value="Genomic_DNA"/>
</dbReference>
<sequence length="92" mass="10766">MQVLFLGIYAKFFGNTPLKNAVTDLYLDRAKQTAVYPYIVYHKISGRPDYTFTEDMENVLIQFNIYDDNSSSETINDIYTKLKALYDWCTLD</sequence>
<protein>
    <submittedName>
        <fullName evidence="1">Uncharacterized protein</fullName>
    </submittedName>
</protein>
<dbReference type="Gene3D" id="3.30.2000.30">
    <property type="match status" value="1"/>
</dbReference>
<dbReference type="AlphaFoldDB" id="X0ZGY4"/>
<dbReference type="InterPro" id="IPR053745">
    <property type="entry name" value="Viral_Tail_Comp_sf"/>
</dbReference>
<evidence type="ECO:0000313" key="1">
    <source>
        <dbReference type="EMBL" id="GAG59613.1"/>
    </source>
</evidence>
<proteinExistence type="predicted"/>
<dbReference type="InterPro" id="IPR021508">
    <property type="entry name" value="Gp17-like"/>
</dbReference>
<gene>
    <name evidence="1" type="ORF">S01H4_14163</name>
</gene>
<comment type="caution">
    <text evidence="1">The sequence shown here is derived from an EMBL/GenBank/DDBJ whole genome shotgun (WGS) entry which is preliminary data.</text>
</comment>
<organism evidence="1">
    <name type="scientific">marine sediment metagenome</name>
    <dbReference type="NCBI Taxonomy" id="412755"/>
    <lineage>
        <taxon>unclassified sequences</taxon>
        <taxon>metagenomes</taxon>
        <taxon>ecological metagenomes</taxon>
    </lineage>
</organism>
<name>X0ZGY4_9ZZZZ</name>
<accession>X0ZGY4</accession>
<reference evidence="1" key="1">
    <citation type="journal article" date="2014" name="Front. Microbiol.">
        <title>High frequency of phylogenetically diverse reductive dehalogenase-homologous genes in deep subseafloor sedimentary metagenomes.</title>
        <authorList>
            <person name="Kawai M."/>
            <person name="Futagami T."/>
            <person name="Toyoda A."/>
            <person name="Takaki Y."/>
            <person name="Nishi S."/>
            <person name="Hori S."/>
            <person name="Arai W."/>
            <person name="Tsubouchi T."/>
            <person name="Morono Y."/>
            <person name="Uchiyama I."/>
            <person name="Ito T."/>
            <person name="Fujiyama A."/>
            <person name="Inagaki F."/>
            <person name="Takami H."/>
        </authorList>
    </citation>
    <scope>NUCLEOTIDE SEQUENCE</scope>
    <source>
        <strain evidence="1">Expedition CK06-06</strain>
    </source>
</reference>
<dbReference type="Pfam" id="PF11367">
    <property type="entry name" value="Tail_completion_gp17"/>
    <property type="match status" value="1"/>
</dbReference>
<feature type="non-terminal residue" evidence="1">
    <location>
        <position position="92"/>
    </location>
</feature>